<dbReference type="Pfam" id="PF08144">
    <property type="entry name" value="CPL"/>
    <property type="match status" value="1"/>
</dbReference>
<comment type="caution">
    <text evidence="6">The sequence shown here is derived from an EMBL/GenBank/DDBJ whole genome shotgun (WGS) entry which is preliminary data.</text>
</comment>
<dbReference type="InterPro" id="IPR012959">
    <property type="entry name" value="CPL_dom"/>
</dbReference>
<dbReference type="SMART" id="SM00025">
    <property type="entry name" value="Pumilio"/>
    <property type="match status" value="6"/>
</dbReference>
<dbReference type="PANTHER" id="PTHR13389:SF0">
    <property type="entry name" value="PUMILIO HOMOLOG 3"/>
    <property type="match status" value="1"/>
</dbReference>
<dbReference type="Gene3D" id="1.25.10.10">
    <property type="entry name" value="Leucine-rich Repeat Variant"/>
    <property type="match status" value="1"/>
</dbReference>
<name>A0A232EX65_9HYME</name>
<dbReference type="InterPro" id="IPR001313">
    <property type="entry name" value="Pumilio_RNA-bd_rpt"/>
</dbReference>
<evidence type="ECO:0000313" key="6">
    <source>
        <dbReference type="EMBL" id="OXU22907.1"/>
    </source>
</evidence>
<proteinExistence type="predicted"/>
<protein>
    <recommendedName>
        <fullName evidence="5">PUM-HD domain-containing protein</fullName>
    </recommendedName>
</protein>
<dbReference type="InterPro" id="IPR033133">
    <property type="entry name" value="PUM-HD"/>
</dbReference>
<dbReference type="PROSITE" id="PS50302">
    <property type="entry name" value="PUM"/>
    <property type="match status" value="1"/>
</dbReference>
<dbReference type="AlphaFoldDB" id="A0A232EX65"/>
<dbReference type="OrthoDB" id="497380at2759"/>
<dbReference type="InterPro" id="IPR040059">
    <property type="entry name" value="PUM3"/>
</dbReference>
<feature type="domain" description="PUM-HD" evidence="5">
    <location>
        <begin position="151"/>
        <end position="529"/>
    </location>
</feature>
<reference evidence="6 7" key="1">
    <citation type="journal article" date="2017" name="Curr. Biol.">
        <title>The Evolution of Venom by Co-option of Single-Copy Genes.</title>
        <authorList>
            <person name="Martinson E.O."/>
            <person name="Mrinalini"/>
            <person name="Kelkar Y.D."/>
            <person name="Chang C.H."/>
            <person name="Werren J.H."/>
        </authorList>
    </citation>
    <scope>NUCLEOTIDE SEQUENCE [LARGE SCALE GENOMIC DNA]</scope>
    <source>
        <strain evidence="6 7">Alberta</strain>
        <tissue evidence="6">Whole body</tissue>
    </source>
</reference>
<evidence type="ECO:0000256" key="4">
    <source>
        <dbReference type="SAM" id="MobiDB-lite"/>
    </source>
</evidence>
<dbReference type="GO" id="GO:0005730">
    <property type="term" value="C:nucleolus"/>
    <property type="evidence" value="ECO:0007669"/>
    <property type="project" value="TreeGrafter"/>
</dbReference>
<dbReference type="SUPFAM" id="SSF48371">
    <property type="entry name" value="ARM repeat"/>
    <property type="match status" value="1"/>
</dbReference>
<accession>A0A232EX65</accession>
<evidence type="ECO:0000259" key="5">
    <source>
        <dbReference type="PROSITE" id="PS50303"/>
    </source>
</evidence>
<dbReference type="Proteomes" id="UP000215335">
    <property type="component" value="Unassembled WGS sequence"/>
</dbReference>
<evidence type="ECO:0000256" key="2">
    <source>
        <dbReference type="ARBA" id="ARBA00022884"/>
    </source>
</evidence>
<feature type="region of interest" description="Disordered" evidence="4">
    <location>
        <begin position="1"/>
        <end position="128"/>
    </location>
</feature>
<dbReference type="STRING" id="543379.A0A232EX65"/>
<evidence type="ECO:0000256" key="1">
    <source>
        <dbReference type="ARBA" id="ARBA00022737"/>
    </source>
</evidence>
<organism evidence="6 7">
    <name type="scientific">Trichomalopsis sarcophagae</name>
    <dbReference type="NCBI Taxonomy" id="543379"/>
    <lineage>
        <taxon>Eukaryota</taxon>
        <taxon>Metazoa</taxon>
        <taxon>Ecdysozoa</taxon>
        <taxon>Arthropoda</taxon>
        <taxon>Hexapoda</taxon>
        <taxon>Insecta</taxon>
        <taxon>Pterygota</taxon>
        <taxon>Neoptera</taxon>
        <taxon>Endopterygota</taxon>
        <taxon>Hymenoptera</taxon>
        <taxon>Apocrita</taxon>
        <taxon>Proctotrupomorpha</taxon>
        <taxon>Chalcidoidea</taxon>
        <taxon>Pteromalidae</taxon>
        <taxon>Pteromalinae</taxon>
        <taxon>Trichomalopsis</taxon>
    </lineage>
</organism>
<sequence length="658" mass="75322">MKVKRGHQNSSDGPANKKTKNSKSFSKNKQKHSSSRHKKPHQSPRHKKGHQSAKNKGQKPKNNDQDSKSPKYEKPTAKNNDEAIPKPKKSKFSNKVGKPNLDRPKNVNKDQTGTDTTGEKPDWLEYKKQQKELREKRRAKKLEDTYEVAIQAKQIGEKLRRSNLSADMQEKLTKKLHDLIQNQYAKMIFAHDLSRVIQWQIKYCNPDIQLAIVQELKPHLREMFYSKYAKNVVRTLLKKGSESVKKSVLQVCTGHVVKLCTNVLAAPIFEKIYVEVASETEKSQFKQEFYGDMYKNSKDPNVKTLTDVFKNSQDMKSATLSGVKANLIRILNKNLINSTLVHTVLYEYLSNCSKEDRTEIMALARPLIADLSQTRDGAKVGNLCIWHGTNKDRKLIMKSLKEHIKDIITSEHGHLMIIALLDSVDDTVLLKKILLQEVLNNLSDIVLNDYGRRVILYIVARRDTRYFHPALVEYLKEGDGNETSKKPADIREKELLDNVIDNLLENIVQDSKMWLSNGQMQLVTLAILKASRGDKPKVAFETIAKFITDSNSMLLHGTEVVKAVEDPGLHMILKKIIQMDKKRLDDNELTFGEVLLEHLTHEVIEFWVDYNRSCFLLVLLVENESEKVVSELKSKLKNISKLKSKKTKGATILLTKLN</sequence>
<feature type="compositionally biased region" description="Basic and acidic residues" evidence="4">
    <location>
        <begin position="61"/>
        <end position="85"/>
    </location>
</feature>
<keyword evidence="7" id="KW-1185">Reference proteome</keyword>
<dbReference type="PROSITE" id="PS50303">
    <property type="entry name" value="PUM_HD"/>
    <property type="match status" value="1"/>
</dbReference>
<dbReference type="GO" id="GO:0003729">
    <property type="term" value="F:mRNA binding"/>
    <property type="evidence" value="ECO:0007669"/>
    <property type="project" value="TreeGrafter"/>
</dbReference>
<feature type="compositionally biased region" description="Basic residues" evidence="4">
    <location>
        <begin position="17"/>
        <end position="59"/>
    </location>
</feature>
<feature type="repeat" description="Pumilio" evidence="3">
    <location>
        <begin position="215"/>
        <end position="250"/>
    </location>
</feature>
<evidence type="ECO:0000313" key="7">
    <source>
        <dbReference type="Proteomes" id="UP000215335"/>
    </source>
</evidence>
<keyword evidence="1" id="KW-0677">Repeat</keyword>
<dbReference type="EMBL" id="NNAY01001792">
    <property type="protein sequence ID" value="OXU22907.1"/>
    <property type="molecule type" value="Genomic_DNA"/>
</dbReference>
<evidence type="ECO:0000256" key="3">
    <source>
        <dbReference type="PROSITE-ProRule" id="PRU00317"/>
    </source>
</evidence>
<keyword evidence="2" id="KW-0694">RNA-binding</keyword>
<feature type="compositionally biased region" description="Basic and acidic residues" evidence="4">
    <location>
        <begin position="117"/>
        <end position="128"/>
    </location>
</feature>
<dbReference type="GO" id="GO:0006417">
    <property type="term" value="P:regulation of translation"/>
    <property type="evidence" value="ECO:0007669"/>
    <property type="project" value="TreeGrafter"/>
</dbReference>
<dbReference type="PANTHER" id="PTHR13389">
    <property type="entry name" value="PUMILIO HOMOLOG 3"/>
    <property type="match status" value="1"/>
</dbReference>
<dbReference type="InterPro" id="IPR016024">
    <property type="entry name" value="ARM-type_fold"/>
</dbReference>
<gene>
    <name evidence="6" type="ORF">TSAR_016167</name>
</gene>
<dbReference type="InterPro" id="IPR011989">
    <property type="entry name" value="ARM-like"/>
</dbReference>